<evidence type="ECO:0000256" key="6">
    <source>
        <dbReference type="ARBA" id="ARBA00023236"/>
    </source>
</evidence>
<dbReference type="InterPro" id="IPR050077">
    <property type="entry name" value="LexA_repressor"/>
</dbReference>
<protein>
    <submittedName>
        <fullName evidence="9">SOS regulatory protein LexA</fullName>
    </submittedName>
</protein>
<evidence type="ECO:0000256" key="2">
    <source>
        <dbReference type="ARBA" id="ARBA00022763"/>
    </source>
</evidence>
<evidence type="ECO:0000256" key="4">
    <source>
        <dbReference type="ARBA" id="ARBA00022813"/>
    </source>
</evidence>
<dbReference type="SUPFAM" id="SSF51306">
    <property type="entry name" value="LexA/Signal peptidase"/>
    <property type="match status" value="1"/>
</dbReference>
<evidence type="ECO:0000256" key="7">
    <source>
        <dbReference type="RuleBase" id="RU003991"/>
    </source>
</evidence>
<evidence type="ECO:0000313" key="9">
    <source>
        <dbReference type="EMBL" id="MDQ0480018.1"/>
    </source>
</evidence>
<name>A0ABU0JSE0_HATLI</name>
<dbReference type="EMBL" id="JAUSWN010000013">
    <property type="protein sequence ID" value="MDQ0480018.1"/>
    <property type="molecule type" value="Genomic_DNA"/>
</dbReference>
<dbReference type="RefSeq" id="WP_307355926.1">
    <property type="nucleotide sequence ID" value="NZ_BAAACJ010000030.1"/>
</dbReference>
<organism evidence="9 10">
    <name type="scientific">Hathewaya limosa</name>
    <name type="common">Clostridium limosum</name>
    <dbReference type="NCBI Taxonomy" id="1536"/>
    <lineage>
        <taxon>Bacteria</taxon>
        <taxon>Bacillati</taxon>
        <taxon>Bacillota</taxon>
        <taxon>Clostridia</taxon>
        <taxon>Eubacteriales</taxon>
        <taxon>Clostridiaceae</taxon>
        <taxon>Hathewaya</taxon>
    </lineage>
</organism>
<evidence type="ECO:0000256" key="1">
    <source>
        <dbReference type="ARBA" id="ARBA00007484"/>
    </source>
</evidence>
<proteinExistence type="inferred from homology"/>
<feature type="domain" description="Peptidase S24/S26A/S26B/S26C" evidence="8">
    <location>
        <begin position="366"/>
        <end position="481"/>
    </location>
</feature>
<reference evidence="9 10" key="1">
    <citation type="submission" date="2023-07" db="EMBL/GenBank/DDBJ databases">
        <title>Genomic Encyclopedia of Type Strains, Phase IV (KMG-IV): sequencing the most valuable type-strain genomes for metagenomic binning, comparative biology and taxonomic classification.</title>
        <authorList>
            <person name="Goeker M."/>
        </authorList>
    </citation>
    <scope>NUCLEOTIDE SEQUENCE [LARGE SCALE GENOMIC DNA]</scope>
    <source>
        <strain evidence="9 10">DSM 1400</strain>
    </source>
</reference>
<dbReference type="Proteomes" id="UP001224418">
    <property type="component" value="Unassembled WGS sequence"/>
</dbReference>
<evidence type="ECO:0000259" key="8">
    <source>
        <dbReference type="Pfam" id="PF00717"/>
    </source>
</evidence>
<keyword evidence="10" id="KW-1185">Reference proteome</keyword>
<dbReference type="Gene3D" id="2.10.109.10">
    <property type="entry name" value="Umud Fragment, subunit A"/>
    <property type="match status" value="1"/>
</dbReference>
<accession>A0ABU0JSE0</accession>
<evidence type="ECO:0000256" key="5">
    <source>
        <dbReference type="ARBA" id="ARBA00023204"/>
    </source>
</evidence>
<dbReference type="InterPro" id="IPR027417">
    <property type="entry name" value="P-loop_NTPase"/>
</dbReference>
<dbReference type="CDD" id="cd06529">
    <property type="entry name" value="S24_LexA-like"/>
    <property type="match status" value="1"/>
</dbReference>
<keyword evidence="2" id="KW-0227">DNA damage</keyword>
<keyword evidence="5" id="KW-0234">DNA repair</keyword>
<dbReference type="PANTHER" id="PTHR33516">
    <property type="entry name" value="LEXA REPRESSOR"/>
    <property type="match status" value="1"/>
</dbReference>
<keyword evidence="4 7" id="KW-0068">Autocatalytic cleavage</keyword>
<dbReference type="PRINTS" id="PR00726">
    <property type="entry name" value="LEXASERPTASE"/>
</dbReference>
<dbReference type="PANTHER" id="PTHR33516:SF2">
    <property type="entry name" value="LEXA REPRESSOR-RELATED"/>
    <property type="match status" value="1"/>
</dbReference>
<dbReference type="InterPro" id="IPR006197">
    <property type="entry name" value="Peptidase_S24_LexA"/>
</dbReference>
<dbReference type="Pfam" id="PF00717">
    <property type="entry name" value="Peptidase_S24"/>
    <property type="match status" value="1"/>
</dbReference>
<dbReference type="SUPFAM" id="SSF52540">
    <property type="entry name" value="P-loop containing nucleoside triphosphate hydrolases"/>
    <property type="match status" value="1"/>
</dbReference>
<evidence type="ECO:0000313" key="10">
    <source>
        <dbReference type="Proteomes" id="UP001224418"/>
    </source>
</evidence>
<comment type="caution">
    <text evidence="9">The sequence shown here is derived from an EMBL/GenBank/DDBJ whole genome shotgun (WGS) entry which is preliminary data.</text>
</comment>
<keyword evidence="3 7" id="KW-0378">Hydrolase</keyword>
<dbReference type="InterPro" id="IPR015927">
    <property type="entry name" value="Peptidase_S24_S26A/B/C"/>
</dbReference>
<gene>
    <name evidence="9" type="ORF">QOZ93_001761</name>
</gene>
<keyword evidence="6" id="KW-0742">SOS response</keyword>
<dbReference type="InterPro" id="IPR039418">
    <property type="entry name" value="LexA-like"/>
</dbReference>
<comment type="similarity">
    <text evidence="1 7">Belongs to the peptidase S24 family.</text>
</comment>
<sequence length="488" mass="57808">MIFTKNQMKVIYCKTVGKKFIKGVDNSGKSISAIARALVLKNKYSLYDEDRILYLNCNKNEEIKKEYNIEAMISNIQKENIFKNISIFSLMNKDIEFFNLKEFVYETYNKLRNLNNIENKKIIEDTDKDRVVQEILKNLSNEYKNIKFIRLADISFIEEEIYWIKNMGFTCKEEYFTCKRSGKNAKKYRLNKGSKAREIIYKILERYNEIIQQEGYIDYEDMIYFIINSQYKFYVHIIVDYCEQLSLLELKLVNSIVNKKNYSDEIYIMHNLSDIPYSCMMQGKRVTLKNLGKITRRFNFKEEIEVKKNKNIKQSKIDLMERFEFVDIKHRKEFEFMRDYANIDDIIVMNGGEEEEYAREELRDIPVYSNIAAGQPIMISSEQEGKFYLPKYWFKGQKECFILKVKGDSMINANINNGDYVVIRKQSIAENKDIVAVELDGSATLKRLYIDKQRVQLLPENNKYNPININEEDCISILGVALGVIKFK</sequence>
<evidence type="ECO:0000256" key="3">
    <source>
        <dbReference type="ARBA" id="ARBA00022801"/>
    </source>
</evidence>
<dbReference type="InterPro" id="IPR036286">
    <property type="entry name" value="LexA/Signal_pep-like_sf"/>
</dbReference>